<dbReference type="FunFam" id="3.30.160.60:FF:000032">
    <property type="entry name" value="Krueppel-like factor 4"/>
    <property type="match status" value="1"/>
</dbReference>
<proteinExistence type="predicted"/>
<dbReference type="WBParaSite" id="ECPE_0000277401-mRNA-1">
    <property type="protein sequence ID" value="ECPE_0000277401-mRNA-1"/>
    <property type="gene ID" value="ECPE_0000277401"/>
</dbReference>
<keyword evidence="5" id="KW-0805">Transcription regulation</keyword>
<keyword evidence="10" id="KW-1185">Reference proteome</keyword>
<name>A0A183A736_9TREM</name>
<evidence type="ECO:0000256" key="3">
    <source>
        <dbReference type="ARBA" id="ARBA00022771"/>
    </source>
</evidence>
<dbReference type="PANTHER" id="PTHR23235:SF120">
    <property type="entry name" value="KRUPPEL-LIKE FACTOR 15"/>
    <property type="match status" value="1"/>
</dbReference>
<dbReference type="EMBL" id="UZAN01039844">
    <property type="protein sequence ID" value="VDP67380.1"/>
    <property type="molecule type" value="Genomic_DNA"/>
</dbReference>
<dbReference type="Gene3D" id="3.30.160.60">
    <property type="entry name" value="Classic Zinc Finger"/>
    <property type="match status" value="2"/>
</dbReference>
<dbReference type="GO" id="GO:0000978">
    <property type="term" value="F:RNA polymerase II cis-regulatory region sequence-specific DNA binding"/>
    <property type="evidence" value="ECO:0007669"/>
    <property type="project" value="TreeGrafter"/>
</dbReference>
<evidence type="ECO:0000256" key="6">
    <source>
        <dbReference type="ARBA" id="ARBA00023163"/>
    </source>
</evidence>
<keyword evidence="1" id="KW-0479">Metal-binding</keyword>
<dbReference type="PROSITE" id="PS50157">
    <property type="entry name" value="ZINC_FINGER_C2H2_2"/>
    <property type="match status" value="2"/>
</dbReference>
<keyword evidence="4" id="KW-0862">Zinc</keyword>
<evidence type="ECO:0000256" key="1">
    <source>
        <dbReference type="ARBA" id="ARBA00022723"/>
    </source>
</evidence>
<feature type="domain" description="C2H2-type" evidence="8">
    <location>
        <begin position="124"/>
        <end position="151"/>
    </location>
</feature>
<dbReference type="SUPFAM" id="SSF57667">
    <property type="entry name" value="beta-beta-alpha zinc fingers"/>
    <property type="match status" value="1"/>
</dbReference>
<organism evidence="11">
    <name type="scientific">Echinostoma caproni</name>
    <dbReference type="NCBI Taxonomy" id="27848"/>
    <lineage>
        <taxon>Eukaryota</taxon>
        <taxon>Metazoa</taxon>
        <taxon>Spiralia</taxon>
        <taxon>Lophotrochozoa</taxon>
        <taxon>Platyhelminthes</taxon>
        <taxon>Trematoda</taxon>
        <taxon>Digenea</taxon>
        <taxon>Plagiorchiida</taxon>
        <taxon>Echinostomata</taxon>
        <taxon>Echinostomatoidea</taxon>
        <taxon>Echinostomatidae</taxon>
        <taxon>Echinostoma</taxon>
    </lineage>
</organism>
<dbReference type="AlphaFoldDB" id="A0A183A736"/>
<accession>A0A183A736</accession>
<dbReference type="GO" id="GO:0008270">
    <property type="term" value="F:zinc ion binding"/>
    <property type="evidence" value="ECO:0007669"/>
    <property type="project" value="UniProtKB-KW"/>
</dbReference>
<sequence length="259" mass="30060">MDKHYYFYDRFLQWRFTQIKLYLFLNDRIYTHHGHLKNHGTTLQYDPTSVGKCLIELVFLWLMDPRFFGKSSYGEKPYMCTYPLQQRVLKDPSFDCTPFICGERFTRSDELTRHRRRHDDLRPFVCSECSRAFRRADHLQMHMKRHGRIRQSEIHEAVNLVPASSSNPLTVSSTTVSESQLEWFKKESDGGSAYSSTPLNPPHLWCQSEHAAHVYYSTTFPIQSNPMCSSSCGPIMDVRCPVFPPYPGVGFFTGSTCSG</sequence>
<evidence type="ECO:0000256" key="4">
    <source>
        <dbReference type="ARBA" id="ARBA00022833"/>
    </source>
</evidence>
<evidence type="ECO:0000259" key="8">
    <source>
        <dbReference type="PROSITE" id="PS50157"/>
    </source>
</evidence>
<evidence type="ECO:0000256" key="2">
    <source>
        <dbReference type="ARBA" id="ARBA00022737"/>
    </source>
</evidence>
<keyword evidence="2" id="KW-0677">Repeat</keyword>
<gene>
    <name evidence="9" type="ORF">ECPE_LOCUS2771</name>
</gene>
<reference evidence="11" key="1">
    <citation type="submission" date="2016-06" db="UniProtKB">
        <authorList>
            <consortium name="WormBaseParasite"/>
        </authorList>
    </citation>
    <scope>IDENTIFICATION</scope>
</reference>
<dbReference type="InterPro" id="IPR036236">
    <property type="entry name" value="Znf_C2H2_sf"/>
</dbReference>
<dbReference type="PROSITE" id="PS00028">
    <property type="entry name" value="ZINC_FINGER_C2H2_1"/>
    <property type="match status" value="2"/>
</dbReference>
<dbReference type="Pfam" id="PF00096">
    <property type="entry name" value="zf-C2H2"/>
    <property type="match status" value="2"/>
</dbReference>
<feature type="domain" description="C2H2-type" evidence="8">
    <location>
        <begin position="94"/>
        <end position="123"/>
    </location>
</feature>
<evidence type="ECO:0000256" key="5">
    <source>
        <dbReference type="ARBA" id="ARBA00023015"/>
    </source>
</evidence>
<keyword evidence="6" id="KW-0804">Transcription</keyword>
<evidence type="ECO:0000313" key="11">
    <source>
        <dbReference type="WBParaSite" id="ECPE_0000277401-mRNA-1"/>
    </source>
</evidence>
<dbReference type="OrthoDB" id="3437960at2759"/>
<dbReference type="SMART" id="SM00355">
    <property type="entry name" value="ZnF_C2H2"/>
    <property type="match status" value="2"/>
</dbReference>
<evidence type="ECO:0000313" key="9">
    <source>
        <dbReference type="EMBL" id="VDP67380.1"/>
    </source>
</evidence>
<reference evidence="9 10" key="2">
    <citation type="submission" date="2018-11" db="EMBL/GenBank/DDBJ databases">
        <authorList>
            <consortium name="Pathogen Informatics"/>
        </authorList>
    </citation>
    <scope>NUCLEOTIDE SEQUENCE [LARGE SCALE GENOMIC DNA]</scope>
    <source>
        <strain evidence="9 10">Egypt</strain>
    </source>
</reference>
<protein>
    <submittedName>
        <fullName evidence="11">C2H2-type domain-containing protein</fullName>
    </submittedName>
</protein>
<keyword evidence="3 7" id="KW-0863">Zinc-finger</keyword>
<dbReference type="InterPro" id="IPR013087">
    <property type="entry name" value="Znf_C2H2_type"/>
</dbReference>
<dbReference type="Proteomes" id="UP000272942">
    <property type="component" value="Unassembled WGS sequence"/>
</dbReference>
<evidence type="ECO:0000256" key="7">
    <source>
        <dbReference type="PROSITE-ProRule" id="PRU00042"/>
    </source>
</evidence>
<dbReference type="GO" id="GO:0000981">
    <property type="term" value="F:DNA-binding transcription factor activity, RNA polymerase II-specific"/>
    <property type="evidence" value="ECO:0007669"/>
    <property type="project" value="TreeGrafter"/>
</dbReference>
<evidence type="ECO:0000313" key="10">
    <source>
        <dbReference type="Proteomes" id="UP000272942"/>
    </source>
</evidence>
<dbReference type="PANTHER" id="PTHR23235">
    <property type="entry name" value="KRUEPPEL-LIKE TRANSCRIPTION FACTOR"/>
    <property type="match status" value="1"/>
</dbReference>